<protein>
    <recommendedName>
        <fullName evidence="3">C2H2-type domain-containing protein</fullName>
    </recommendedName>
</protein>
<dbReference type="PROSITE" id="PS50157">
    <property type="entry name" value="ZINC_FINGER_C2H2_2"/>
    <property type="match status" value="1"/>
</dbReference>
<evidence type="ECO:0000313" key="5">
    <source>
        <dbReference type="Proteomes" id="UP000800094"/>
    </source>
</evidence>
<sequence>MAEIITCLMRLSMAIRNPAPRDQFRGSAQIDMSCYEPFDIEHVRGKYPQAEEFLIIRLGRAISRRRQYLRYRDEHRKKLGRGLEEHALVDNTARTIAPSENIQSTTKKTTQRIHYRRRLTLNDPSKLRPPPLPEQGYHGQPFECPLCFRLVFIQGTSVWQKHVYEDLRPYVCTFENCKLPDCSYESRHAWFNHELQAHRKLWQCIDGCDQTFHSYHDIREHLHNTHANHADDSRLSDIIRTCERTLGMGMAGSCPLCQQRLPSLTQLRRHIGKHLEELALFALPSHVADDQSESDDYESTESRSLLSNRSIGQSPEPNLDRGDNNRDGFLILDENPPTRSSKEPTSEPSDEPSSATSPDAGDADTSAKLYFNDGFGRKFHFPWHLVKTWEGMDKLIKDMFIGAELIGPHVGEGKYILFDDRDRRIQQTEWKQMVHPGSSVTMRLRDIDAWSRLPPPSPPPPPGPWSRPQWSKMVRFKRELPYSPFPELICPECFRYFDPLVLDCGRHSECAVCFRFSGKVSPSCEKCKNNRHDEQISPQLRSAENPERKPDEAQPLFPSNHSPQPKKVTQRRLEYYGFEGLRNLCEKRFGPDNYRIWGTGDMIVWKFHPPSQKRRLSR</sequence>
<organism evidence="4 5">
    <name type="scientific">Trematosphaeria pertusa</name>
    <dbReference type="NCBI Taxonomy" id="390896"/>
    <lineage>
        <taxon>Eukaryota</taxon>
        <taxon>Fungi</taxon>
        <taxon>Dikarya</taxon>
        <taxon>Ascomycota</taxon>
        <taxon>Pezizomycotina</taxon>
        <taxon>Dothideomycetes</taxon>
        <taxon>Pleosporomycetidae</taxon>
        <taxon>Pleosporales</taxon>
        <taxon>Massarineae</taxon>
        <taxon>Trematosphaeriaceae</taxon>
        <taxon>Trematosphaeria</taxon>
    </lineage>
</organism>
<dbReference type="PANTHER" id="PTHR35391:SF7">
    <property type="entry name" value="C2H2-TYPE DOMAIN-CONTAINING PROTEIN"/>
    <property type="match status" value="1"/>
</dbReference>
<evidence type="ECO:0000313" key="4">
    <source>
        <dbReference type="EMBL" id="KAF2251102.1"/>
    </source>
</evidence>
<keyword evidence="5" id="KW-1185">Reference proteome</keyword>
<dbReference type="RefSeq" id="XP_033686106.1">
    <property type="nucleotide sequence ID" value="XM_033835441.1"/>
</dbReference>
<dbReference type="InterPro" id="IPR058925">
    <property type="entry name" value="zf-C2H2_AcuF"/>
</dbReference>
<dbReference type="Proteomes" id="UP000800094">
    <property type="component" value="Unassembled WGS sequence"/>
</dbReference>
<dbReference type="AlphaFoldDB" id="A0A6A6IMP3"/>
<accession>A0A6A6IMP3</accession>
<name>A0A6A6IMP3_9PLEO</name>
<evidence type="ECO:0000256" key="2">
    <source>
        <dbReference type="SAM" id="MobiDB-lite"/>
    </source>
</evidence>
<dbReference type="GeneID" id="54588771"/>
<dbReference type="GO" id="GO:0008270">
    <property type="term" value="F:zinc ion binding"/>
    <property type="evidence" value="ECO:0007669"/>
    <property type="project" value="UniProtKB-KW"/>
</dbReference>
<dbReference type="EMBL" id="ML987193">
    <property type="protein sequence ID" value="KAF2251102.1"/>
    <property type="molecule type" value="Genomic_DNA"/>
</dbReference>
<gene>
    <name evidence="4" type="ORF">BU26DRAFT_603578</name>
</gene>
<proteinExistence type="predicted"/>
<feature type="compositionally biased region" description="Acidic residues" evidence="2">
    <location>
        <begin position="290"/>
        <end position="299"/>
    </location>
</feature>
<evidence type="ECO:0000256" key="1">
    <source>
        <dbReference type="PROSITE-ProRule" id="PRU00042"/>
    </source>
</evidence>
<dbReference type="InterPro" id="IPR013087">
    <property type="entry name" value="Znf_C2H2_type"/>
</dbReference>
<keyword evidence="1" id="KW-0479">Metal-binding</keyword>
<keyword evidence="1" id="KW-0862">Zinc</keyword>
<evidence type="ECO:0000259" key="3">
    <source>
        <dbReference type="PROSITE" id="PS50157"/>
    </source>
</evidence>
<dbReference type="SMART" id="SM00355">
    <property type="entry name" value="ZnF_C2H2"/>
    <property type="match status" value="3"/>
</dbReference>
<feature type="compositionally biased region" description="Low complexity" evidence="2">
    <location>
        <begin position="351"/>
        <end position="360"/>
    </location>
</feature>
<keyword evidence="1" id="KW-0863">Zinc-finger</keyword>
<dbReference type="PANTHER" id="PTHR35391">
    <property type="entry name" value="C2H2-TYPE DOMAIN-CONTAINING PROTEIN-RELATED"/>
    <property type="match status" value="1"/>
</dbReference>
<feature type="region of interest" description="Disordered" evidence="2">
    <location>
        <begin position="535"/>
        <end position="568"/>
    </location>
</feature>
<feature type="compositionally biased region" description="Polar residues" evidence="2">
    <location>
        <begin position="302"/>
        <end position="316"/>
    </location>
</feature>
<dbReference type="OrthoDB" id="20872at2759"/>
<feature type="region of interest" description="Disordered" evidence="2">
    <location>
        <begin position="289"/>
        <end position="365"/>
    </location>
</feature>
<dbReference type="Pfam" id="PF26082">
    <property type="entry name" value="zf-C2H2_AcuF"/>
    <property type="match status" value="1"/>
</dbReference>
<dbReference type="InterPro" id="IPR054464">
    <property type="entry name" value="ULD_fung"/>
</dbReference>
<dbReference type="PROSITE" id="PS00028">
    <property type="entry name" value="ZINC_FINGER_C2H2_1"/>
    <property type="match status" value="2"/>
</dbReference>
<dbReference type="Pfam" id="PF22893">
    <property type="entry name" value="ULD_2"/>
    <property type="match status" value="1"/>
</dbReference>
<feature type="domain" description="C2H2-type" evidence="3">
    <location>
        <begin position="202"/>
        <end position="231"/>
    </location>
</feature>
<reference evidence="4" key="1">
    <citation type="journal article" date="2020" name="Stud. Mycol.">
        <title>101 Dothideomycetes genomes: a test case for predicting lifestyles and emergence of pathogens.</title>
        <authorList>
            <person name="Haridas S."/>
            <person name="Albert R."/>
            <person name="Binder M."/>
            <person name="Bloem J."/>
            <person name="Labutti K."/>
            <person name="Salamov A."/>
            <person name="Andreopoulos B."/>
            <person name="Baker S."/>
            <person name="Barry K."/>
            <person name="Bills G."/>
            <person name="Bluhm B."/>
            <person name="Cannon C."/>
            <person name="Castanera R."/>
            <person name="Culley D."/>
            <person name="Daum C."/>
            <person name="Ezra D."/>
            <person name="Gonzalez J."/>
            <person name="Henrissat B."/>
            <person name="Kuo A."/>
            <person name="Liang C."/>
            <person name="Lipzen A."/>
            <person name="Lutzoni F."/>
            <person name="Magnuson J."/>
            <person name="Mondo S."/>
            <person name="Nolan M."/>
            <person name="Ohm R."/>
            <person name="Pangilinan J."/>
            <person name="Park H.-J."/>
            <person name="Ramirez L."/>
            <person name="Alfaro M."/>
            <person name="Sun H."/>
            <person name="Tritt A."/>
            <person name="Yoshinaga Y."/>
            <person name="Zwiers L.-H."/>
            <person name="Turgeon B."/>
            <person name="Goodwin S."/>
            <person name="Spatafora J."/>
            <person name="Crous P."/>
            <person name="Grigoriev I."/>
        </authorList>
    </citation>
    <scope>NUCLEOTIDE SEQUENCE</scope>
    <source>
        <strain evidence="4">CBS 122368</strain>
    </source>
</reference>